<dbReference type="PANTHER" id="PTHR22683">
    <property type="entry name" value="SPORULATION PROTEIN RELATED"/>
    <property type="match status" value="1"/>
</dbReference>
<keyword evidence="4" id="KW-1133">Transmembrane helix</keyword>
<keyword evidence="2 3" id="KW-0067">ATP-binding</keyword>
<dbReference type="GO" id="GO:0003677">
    <property type="term" value="F:DNA binding"/>
    <property type="evidence" value="ECO:0007669"/>
    <property type="project" value="InterPro"/>
</dbReference>
<gene>
    <name evidence="6" type="ORF">ATL45_2535</name>
    <name evidence="7" type="ORF">SAMN05421805_103151</name>
</gene>
<dbReference type="PROSITE" id="PS50901">
    <property type="entry name" value="FTSK"/>
    <property type="match status" value="1"/>
</dbReference>
<dbReference type="Proteomes" id="UP000270697">
    <property type="component" value="Unassembled WGS sequence"/>
</dbReference>
<feature type="transmembrane region" description="Helical" evidence="4">
    <location>
        <begin position="7"/>
        <end position="26"/>
    </location>
</feature>
<dbReference type="EMBL" id="RBXX01000002">
    <property type="protein sequence ID" value="RKT84225.1"/>
    <property type="molecule type" value="Genomic_DNA"/>
</dbReference>
<evidence type="ECO:0000313" key="6">
    <source>
        <dbReference type="EMBL" id="RKT84225.1"/>
    </source>
</evidence>
<dbReference type="AlphaFoldDB" id="A0A1I4X094"/>
<dbReference type="SUPFAM" id="SSF52540">
    <property type="entry name" value="P-loop containing nucleoside triphosphate hydrolases"/>
    <property type="match status" value="1"/>
</dbReference>
<evidence type="ECO:0000256" key="4">
    <source>
        <dbReference type="SAM" id="Phobius"/>
    </source>
</evidence>
<evidence type="ECO:0000256" key="2">
    <source>
        <dbReference type="ARBA" id="ARBA00022840"/>
    </source>
</evidence>
<dbReference type="Gene3D" id="3.40.50.300">
    <property type="entry name" value="P-loop containing nucleotide triphosphate hydrolases"/>
    <property type="match status" value="1"/>
</dbReference>
<dbReference type="EMBL" id="FOUP01000003">
    <property type="protein sequence ID" value="SFN18893.1"/>
    <property type="molecule type" value="Genomic_DNA"/>
</dbReference>
<evidence type="ECO:0000256" key="3">
    <source>
        <dbReference type="PROSITE-ProRule" id="PRU00289"/>
    </source>
</evidence>
<protein>
    <submittedName>
        <fullName evidence="7">DNA segregation ATPase FtsK/SpoIIIE, S-DNA-T family</fullName>
    </submittedName>
    <submittedName>
        <fullName evidence="6">S-DNA-T family DNA segregation ATPase FtsK/SpoIIIE</fullName>
    </submittedName>
</protein>
<dbReference type="Pfam" id="PF01580">
    <property type="entry name" value="FtsK_SpoIIIE"/>
    <property type="match status" value="1"/>
</dbReference>
<dbReference type="PANTHER" id="PTHR22683:SF41">
    <property type="entry name" value="DNA TRANSLOCASE FTSK"/>
    <property type="match status" value="1"/>
</dbReference>
<keyword evidence="9" id="KW-1185">Reference proteome</keyword>
<feature type="transmembrane region" description="Helical" evidence="4">
    <location>
        <begin position="46"/>
        <end position="67"/>
    </location>
</feature>
<evidence type="ECO:0000313" key="8">
    <source>
        <dbReference type="Proteomes" id="UP000199398"/>
    </source>
</evidence>
<keyword evidence="4" id="KW-0472">Membrane</keyword>
<dbReference type="GO" id="GO:0005524">
    <property type="term" value="F:ATP binding"/>
    <property type="evidence" value="ECO:0007669"/>
    <property type="project" value="UniProtKB-UniRule"/>
</dbReference>
<dbReference type="InterPro" id="IPR027417">
    <property type="entry name" value="P-loop_NTPase"/>
</dbReference>
<keyword evidence="4" id="KW-0812">Transmembrane</keyword>
<sequence>MDVATEAAELVEALVTMALGTVGWLLRHPATLLVGVVAGVWAYAWGWVSLAIFAGCVLAGGIAWRVLHPVSFEFRVWRHIRAGVLRMWVYELRWPRWARASHLVLFDSDFPEPMIPPIRKVISGPWWDEMHVRMLPGQRQRDYDLAAESLANSRKVERCSVREVSPGVISLGFLRRDPLAKPVALPEITDVNGEDMPLDAVTIGESEHGAPWRVPLLGSHLLGAGMSGSGKGSLLWGIVRQVAPAIQTGRVRLSMIDPKGGMEAEPGKPLYHRYARDDADDILELLTSLVESMTIRKRDLRGVARKLTPTAEMPFELLIIDELAAITKYLGDRKKEAEATRLLGLLLTQGRAPGFAVDAFVQEPTKDVVPMRGLFPYRVALRLDSASQADMILGEGSWQAGAWADRIKRSAPGTAYVVEDGFKEPLRVRAGYTDDPEINRVAREFAAPVNRGDDGT</sequence>
<organism evidence="7 8">
    <name type="scientific">Saccharopolyspora antimicrobica</name>
    <dbReference type="NCBI Taxonomy" id="455193"/>
    <lineage>
        <taxon>Bacteria</taxon>
        <taxon>Bacillati</taxon>
        <taxon>Actinomycetota</taxon>
        <taxon>Actinomycetes</taxon>
        <taxon>Pseudonocardiales</taxon>
        <taxon>Pseudonocardiaceae</taxon>
        <taxon>Saccharopolyspora</taxon>
    </lineage>
</organism>
<reference evidence="7 8" key="1">
    <citation type="submission" date="2016-10" db="EMBL/GenBank/DDBJ databases">
        <authorList>
            <person name="de Groot N.N."/>
        </authorList>
    </citation>
    <scope>NUCLEOTIDE SEQUENCE [LARGE SCALE GENOMIC DNA]</scope>
    <source>
        <strain evidence="7 8">CPCC 201259</strain>
    </source>
</reference>
<name>A0A1I4X094_9PSEU</name>
<keyword evidence="1 3" id="KW-0547">Nucleotide-binding</keyword>
<evidence type="ECO:0000313" key="9">
    <source>
        <dbReference type="Proteomes" id="UP000270697"/>
    </source>
</evidence>
<dbReference type="RefSeq" id="WP_246025301.1">
    <property type="nucleotide sequence ID" value="NZ_FOUP01000003.1"/>
</dbReference>
<dbReference type="InterPro" id="IPR050206">
    <property type="entry name" value="FtsK/SpoIIIE/SftA"/>
</dbReference>
<feature type="binding site" evidence="3">
    <location>
        <begin position="225"/>
        <end position="232"/>
    </location>
    <ligand>
        <name>ATP</name>
        <dbReference type="ChEBI" id="CHEBI:30616"/>
    </ligand>
</feature>
<feature type="domain" description="FtsK" evidence="5">
    <location>
        <begin position="209"/>
        <end position="390"/>
    </location>
</feature>
<evidence type="ECO:0000313" key="7">
    <source>
        <dbReference type="EMBL" id="SFN18893.1"/>
    </source>
</evidence>
<dbReference type="Proteomes" id="UP000199398">
    <property type="component" value="Unassembled WGS sequence"/>
</dbReference>
<evidence type="ECO:0000259" key="5">
    <source>
        <dbReference type="PROSITE" id="PS50901"/>
    </source>
</evidence>
<proteinExistence type="predicted"/>
<dbReference type="STRING" id="455193.SAMN05421805_103151"/>
<accession>A0A1I4X094</accession>
<reference evidence="6 9" key="2">
    <citation type="submission" date="2018-10" db="EMBL/GenBank/DDBJ databases">
        <title>Sequencing the genomes of 1000 actinobacteria strains.</title>
        <authorList>
            <person name="Klenk H.-P."/>
        </authorList>
    </citation>
    <scope>NUCLEOTIDE SEQUENCE [LARGE SCALE GENOMIC DNA]</scope>
    <source>
        <strain evidence="6 9">DSM 45119</strain>
    </source>
</reference>
<dbReference type="InterPro" id="IPR002543">
    <property type="entry name" value="FtsK_dom"/>
</dbReference>
<evidence type="ECO:0000256" key="1">
    <source>
        <dbReference type="ARBA" id="ARBA00022741"/>
    </source>
</evidence>